<dbReference type="Proteomes" id="UP000638648">
    <property type="component" value="Unassembled WGS sequence"/>
</dbReference>
<evidence type="ECO:0000313" key="2">
    <source>
        <dbReference type="Proteomes" id="UP000638648"/>
    </source>
</evidence>
<keyword evidence="2" id="KW-1185">Reference proteome</keyword>
<dbReference type="EMBL" id="JADBEM010000001">
    <property type="protein sequence ID" value="MBE1609818.1"/>
    <property type="molecule type" value="Genomic_DNA"/>
</dbReference>
<sequence>MLFDSEGNISGVVDWNYGVARGDRRFGLVKLLHTLSFDAATRPADARPTPGAVRRVEQVLAECLEPATLQRYWAHQTLNMLYVSLQWGTEKAFTTYLDLGESRLT</sequence>
<dbReference type="AlphaFoldDB" id="A0A927N2L9"/>
<reference evidence="1" key="1">
    <citation type="submission" date="2020-10" db="EMBL/GenBank/DDBJ databases">
        <title>Sequencing the genomes of 1000 actinobacteria strains.</title>
        <authorList>
            <person name="Klenk H.-P."/>
        </authorList>
    </citation>
    <scope>NUCLEOTIDE SEQUENCE</scope>
    <source>
        <strain evidence="1">DSM 45354</strain>
    </source>
</reference>
<organism evidence="1 2">
    <name type="scientific">Actinopolymorpha pittospori</name>
    <dbReference type="NCBI Taxonomy" id="648752"/>
    <lineage>
        <taxon>Bacteria</taxon>
        <taxon>Bacillati</taxon>
        <taxon>Actinomycetota</taxon>
        <taxon>Actinomycetes</taxon>
        <taxon>Propionibacteriales</taxon>
        <taxon>Actinopolymorphaceae</taxon>
        <taxon>Actinopolymorpha</taxon>
    </lineage>
</organism>
<evidence type="ECO:0000313" key="1">
    <source>
        <dbReference type="EMBL" id="MBE1609818.1"/>
    </source>
</evidence>
<protein>
    <submittedName>
        <fullName evidence="1">Uncharacterized protein</fullName>
    </submittedName>
</protein>
<comment type="caution">
    <text evidence="1">The sequence shown here is derived from an EMBL/GenBank/DDBJ whole genome shotgun (WGS) entry which is preliminary data.</text>
</comment>
<gene>
    <name evidence="1" type="ORF">HEB94_006666</name>
</gene>
<accession>A0A927N2L9</accession>
<name>A0A927N2L9_9ACTN</name>
<proteinExistence type="predicted"/>